<dbReference type="InterPro" id="IPR027409">
    <property type="entry name" value="GroEL-like_apical_dom_sf"/>
</dbReference>
<dbReference type="PANTHER" id="PTHR31280:SF4">
    <property type="entry name" value="ELONGATION FACTOR TS (DUF810)"/>
    <property type="match status" value="1"/>
</dbReference>
<dbReference type="SUPFAM" id="SSF52029">
    <property type="entry name" value="GroEL apical domain-like"/>
    <property type="match status" value="1"/>
</dbReference>
<keyword evidence="4" id="KW-1185">Reference proteome</keyword>
<dbReference type="OrthoDB" id="1749395at2759"/>
<feature type="transmembrane region" description="Helical" evidence="2">
    <location>
        <begin position="233"/>
        <end position="253"/>
    </location>
</feature>
<evidence type="ECO:0000313" key="3">
    <source>
        <dbReference type="EMBL" id="CAB4316466.1"/>
    </source>
</evidence>
<organism evidence="3 4">
    <name type="scientific">Prunus armeniaca</name>
    <name type="common">Apricot</name>
    <name type="synonym">Armeniaca vulgaris</name>
    <dbReference type="NCBI Taxonomy" id="36596"/>
    <lineage>
        <taxon>Eukaryota</taxon>
        <taxon>Viridiplantae</taxon>
        <taxon>Streptophyta</taxon>
        <taxon>Embryophyta</taxon>
        <taxon>Tracheophyta</taxon>
        <taxon>Spermatophyta</taxon>
        <taxon>Magnoliopsida</taxon>
        <taxon>eudicotyledons</taxon>
        <taxon>Gunneridae</taxon>
        <taxon>Pentapetalae</taxon>
        <taxon>rosids</taxon>
        <taxon>fabids</taxon>
        <taxon>Rosales</taxon>
        <taxon>Rosaceae</taxon>
        <taxon>Amygdaloideae</taxon>
        <taxon>Amygdaleae</taxon>
        <taxon>Prunus</taxon>
    </lineage>
</organism>
<protein>
    <submittedName>
        <fullName evidence="3">Uncharacterized protein</fullName>
    </submittedName>
</protein>
<dbReference type="PANTHER" id="PTHR31280">
    <property type="entry name" value="PROTEIN UNC-13 HOMOLOG"/>
    <property type="match status" value="1"/>
</dbReference>
<feature type="compositionally biased region" description="Low complexity" evidence="1">
    <location>
        <begin position="84"/>
        <end position="95"/>
    </location>
</feature>
<evidence type="ECO:0000256" key="1">
    <source>
        <dbReference type="SAM" id="MobiDB-lite"/>
    </source>
</evidence>
<accession>A0A6J5XRA7</accession>
<sequence>MPTSSESSSNFSTIVVIDNIVCSTEIFVAAYHTSTGKALAFTSSSASSHLDSPTQHANSPNSSPALQRSLTYVAASRMKKALRLKSPGSGSKKSLGSGGSGSGPGKPKRVMTVGELMRIQMGISDAMDSRVRRALLGISAAQSHIRVLETTQQNIAALLMGLEYLINISYMDDTEVFKLHHNLDNPAAAANMMGLPDGETLDNELEVVEGMKLDRGYISPYFITNQNNQKCRAASQVPFCLMLIIFKLVYVLIGIGKSSNHNP</sequence>
<keyword evidence="2" id="KW-0812">Transmembrane</keyword>
<feature type="region of interest" description="Disordered" evidence="1">
    <location>
        <begin position="83"/>
        <end position="109"/>
    </location>
</feature>
<dbReference type="Gene3D" id="3.50.7.10">
    <property type="entry name" value="GroEL"/>
    <property type="match status" value="1"/>
</dbReference>
<feature type="region of interest" description="Disordered" evidence="1">
    <location>
        <begin position="46"/>
        <end position="66"/>
    </location>
</feature>
<keyword evidence="2" id="KW-0472">Membrane</keyword>
<dbReference type="AlphaFoldDB" id="A0A6J5XRA7"/>
<reference evidence="4" key="1">
    <citation type="journal article" date="2020" name="Genome Biol.">
        <title>Gamete binning: chromosome-level and haplotype-resolved genome assembly enabled by high-throughput single-cell sequencing of gamete genomes.</title>
        <authorList>
            <person name="Campoy J.A."/>
            <person name="Sun H."/>
            <person name="Goel M."/>
            <person name="Jiao W.-B."/>
            <person name="Folz-Donahue K."/>
            <person name="Wang N."/>
            <person name="Rubio M."/>
            <person name="Liu C."/>
            <person name="Kukat C."/>
            <person name="Ruiz D."/>
            <person name="Huettel B."/>
            <person name="Schneeberger K."/>
        </authorList>
    </citation>
    <scope>NUCLEOTIDE SEQUENCE [LARGE SCALE GENOMIC DNA]</scope>
    <source>
        <strain evidence="4">cv. Rojo Pasion</strain>
    </source>
</reference>
<dbReference type="EMBL" id="CAEKKB010000007">
    <property type="protein sequence ID" value="CAB4316466.1"/>
    <property type="molecule type" value="Genomic_DNA"/>
</dbReference>
<evidence type="ECO:0000256" key="2">
    <source>
        <dbReference type="SAM" id="Phobius"/>
    </source>
</evidence>
<evidence type="ECO:0000313" key="4">
    <source>
        <dbReference type="Proteomes" id="UP000507245"/>
    </source>
</evidence>
<name>A0A6J5XRA7_PRUAR</name>
<proteinExistence type="predicted"/>
<keyword evidence="2" id="KW-1133">Transmembrane helix</keyword>
<dbReference type="Proteomes" id="UP000507245">
    <property type="component" value="Unassembled WGS sequence"/>
</dbReference>
<dbReference type="InterPro" id="IPR008528">
    <property type="entry name" value="unc-13_homologue"/>
</dbReference>
<gene>
    <name evidence="3" type="ORF">ORAREDHAP_LOCUS41998</name>
</gene>